<dbReference type="InterPro" id="IPR034660">
    <property type="entry name" value="DinB/YfiT-like"/>
</dbReference>
<dbReference type="Proteomes" id="UP000199665">
    <property type="component" value="Unassembled WGS sequence"/>
</dbReference>
<protein>
    <submittedName>
        <fullName evidence="3">Uncharacterized damage-inducible protein DinB (Forms a four-helix bundle)</fullName>
    </submittedName>
</protein>
<dbReference type="PANTHER" id="PTHR37302:SF1">
    <property type="entry name" value="PROTEIN DINB"/>
    <property type="match status" value="1"/>
</dbReference>
<dbReference type="InterPro" id="IPR007837">
    <property type="entry name" value="DinB"/>
</dbReference>
<comment type="caution">
    <text evidence="3">The sequence shown here is derived from an EMBL/GenBank/DDBJ whole genome shotgun (WGS) entry which is preliminary data.</text>
</comment>
<dbReference type="Gene3D" id="1.20.120.450">
    <property type="entry name" value="dinb family like domain"/>
    <property type="match status" value="1"/>
</dbReference>
<evidence type="ECO:0000256" key="1">
    <source>
        <dbReference type="ARBA" id="ARBA00008635"/>
    </source>
</evidence>
<keyword evidence="4" id="KW-1185">Reference proteome</keyword>
<evidence type="ECO:0000256" key="2">
    <source>
        <dbReference type="ARBA" id="ARBA00022723"/>
    </source>
</evidence>
<sequence>MGRIDHICLMAIYNDWMNAKVYEAARRLTDEELSVDRKAFFGSILGTLNHLVVGDTIWLKRFAQHPANYLALEPIRQLPAPQSLDQLLLSNIRELSTYRVWLDQVIVEWSRSITESDLDYTLNYTSMKGAPADKSFYGLVMHFFNHQTHHRGQATTLLSQGGVDVGDTDLVALIP</sequence>
<proteinExistence type="inferred from homology"/>
<evidence type="ECO:0000313" key="3">
    <source>
        <dbReference type="EMBL" id="SED52104.1"/>
    </source>
</evidence>
<reference evidence="3 4" key="1">
    <citation type="submission" date="2016-10" db="EMBL/GenBank/DDBJ databases">
        <authorList>
            <person name="Varghese N."/>
            <person name="Submissions S."/>
        </authorList>
    </citation>
    <scope>NUCLEOTIDE SEQUENCE [LARGE SCALE GENOMIC DNA]</scope>
    <source>
        <strain evidence="3 4">DSM 18327</strain>
    </source>
</reference>
<organism evidence="3 4">
    <name type="scientific">Pseudomonas mohnii</name>
    <dbReference type="NCBI Taxonomy" id="395600"/>
    <lineage>
        <taxon>Bacteria</taxon>
        <taxon>Pseudomonadati</taxon>
        <taxon>Pseudomonadota</taxon>
        <taxon>Gammaproteobacteria</taxon>
        <taxon>Pseudomonadales</taxon>
        <taxon>Pseudomonadaceae</taxon>
        <taxon>Pseudomonas</taxon>
    </lineage>
</organism>
<comment type="similarity">
    <text evidence="1">Belongs to the DinB family.</text>
</comment>
<dbReference type="Pfam" id="PF05163">
    <property type="entry name" value="DinB"/>
    <property type="match status" value="1"/>
</dbReference>
<dbReference type="EMBL" id="FNRV01000001">
    <property type="protein sequence ID" value="SED52104.1"/>
    <property type="molecule type" value="Genomic_DNA"/>
</dbReference>
<dbReference type="SUPFAM" id="SSF109854">
    <property type="entry name" value="DinB/YfiT-like putative metalloenzymes"/>
    <property type="match status" value="1"/>
</dbReference>
<dbReference type="PANTHER" id="PTHR37302">
    <property type="entry name" value="SLR1116 PROTEIN"/>
    <property type="match status" value="1"/>
</dbReference>
<keyword evidence="2" id="KW-0479">Metal-binding</keyword>
<name>A0ABY0YFV8_9PSED</name>
<dbReference type="RefSeq" id="WP_090468535.1">
    <property type="nucleotide sequence ID" value="NZ_FNRV01000001.1"/>
</dbReference>
<accession>A0ABY0YFV8</accession>
<gene>
    <name evidence="3" type="ORF">SAMN05216205_5451</name>
</gene>
<evidence type="ECO:0000313" key="4">
    <source>
        <dbReference type="Proteomes" id="UP000199665"/>
    </source>
</evidence>